<keyword evidence="3" id="KW-1185">Reference proteome</keyword>
<feature type="compositionally biased region" description="Pro residues" evidence="1">
    <location>
        <begin position="220"/>
        <end position="229"/>
    </location>
</feature>
<dbReference type="GO" id="GO:0005516">
    <property type="term" value="F:calmodulin binding"/>
    <property type="evidence" value="ECO:0007669"/>
    <property type="project" value="TreeGrafter"/>
</dbReference>
<dbReference type="KEGG" id="lenr:94173304"/>
<feature type="region of interest" description="Disordered" evidence="1">
    <location>
        <begin position="301"/>
        <end position="355"/>
    </location>
</feature>
<dbReference type="SMART" id="SM00015">
    <property type="entry name" value="IQ"/>
    <property type="match status" value="6"/>
</dbReference>
<feature type="region of interest" description="Disordered" evidence="1">
    <location>
        <begin position="207"/>
        <end position="230"/>
    </location>
</feature>
<dbReference type="PANTHER" id="PTHR10699">
    <property type="entry name" value="NEUROMODULIN"/>
    <property type="match status" value="1"/>
</dbReference>
<dbReference type="PROSITE" id="PS50096">
    <property type="entry name" value="IQ"/>
    <property type="match status" value="4"/>
</dbReference>
<reference evidence="2 3" key="1">
    <citation type="submission" date="2021-02" db="EMBL/GenBank/DDBJ databases">
        <title>Leishmania (Mundinia) enrietti genome sequencing and assembly.</title>
        <authorList>
            <person name="Almutairi H."/>
            <person name="Gatherer D."/>
        </authorList>
    </citation>
    <scope>NUCLEOTIDE SEQUENCE [LARGE SCALE GENOMIC DNA]</scope>
    <source>
        <strain evidence="2">CUR178</strain>
    </source>
</reference>
<evidence type="ECO:0000313" key="3">
    <source>
        <dbReference type="Proteomes" id="UP000674179"/>
    </source>
</evidence>
<organism evidence="2 3">
    <name type="scientific">Leishmania enriettii</name>
    <dbReference type="NCBI Taxonomy" id="5663"/>
    <lineage>
        <taxon>Eukaryota</taxon>
        <taxon>Discoba</taxon>
        <taxon>Euglenozoa</taxon>
        <taxon>Kinetoplastea</taxon>
        <taxon>Metakinetoplastina</taxon>
        <taxon>Trypanosomatida</taxon>
        <taxon>Trypanosomatidae</taxon>
        <taxon>Leishmaniinae</taxon>
        <taxon>Leishmania</taxon>
    </lineage>
</organism>
<dbReference type="Proteomes" id="UP000674179">
    <property type="component" value="Chromosome 17"/>
</dbReference>
<dbReference type="Pfam" id="PF00612">
    <property type="entry name" value="IQ"/>
    <property type="match status" value="3"/>
</dbReference>
<sequence length="730" mass="81913">MTEFPDANAATNASLSPGAGSGGCRLLQPCSPPSRVTLSTAASTFDTHRHGIARNRSQNSVRADSIRRMEGLRVAHDTRRYMQAAAANSQAAVYQLLSRLQTYRTFQPFLSAPVAYRHDSFAHDHDLSNASRLSRGRGSAATVSTAQLWQMIDGLLDTSVAQLLQHNAESHFITTLQSTLGLDAPSAAAKSGTVIESRTATTPASNYVTTESAGAERAPPGGPRPPPPRSLCKAAAASSLTLTNALADRWAVDHPSATAIEVEAQRRAWAALQLQRQHASRSFYLQAMQEQLGILQAGQARDAAESKHSHLSQGDVSRPQHLVMRSSSDSEEVPDALRRRGRRHSGAAQACEDEDAAVKAEEEKQRALWLTFHGCPLPTAPTSVLPLGTALNAPQIVSAYLESTDLQDWLHSSWAHRTHRHEGAALRIQCAYRAHRARCEVQERRYERRQAFLASLDAEREAMPVWDMALKVQTDTTTTACGADSTLRALQFFINKVNAVVAKRRASKRYQQQQDAEIRNYAATRIQAVYRGHRKRVFVMELRHPEIAVHREQLRRKYTATRIQACWRRYAAQRRWWRARHAASVLQNLCRCRAARRMLAERRYERSLLAAGELQKFAVRRIERWYASYLAVRSAIYGAHVAELLMVQRVCRGYQGRQYVRGEMRLSHRRAAVRAIEQHRLRVLDGRDAIARRTALSVIRASERTATLLNDAAVTIQSAWRRQRRLWDLH</sequence>
<accession>A0A836HSS2</accession>
<evidence type="ECO:0008006" key="4">
    <source>
        <dbReference type="Google" id="ProtNLM"/>
    </source>
</evidence>
<protein>
    <recommendedName>
        <fullName evidence="4">IQ calmodulin-binding protein</fullName>
    </recommendedName>
</protein>
<dbReference type="GeneID" id="94173304"/>
<dbReference type="InterPro" id="IPR000048">
    <property type="entry name" value="IQ_motif_EF-hand-BS"/>
</dbReference>
<dbReference type="AlphaFoldDB" id="A0A836HSS2"/>
<dbReference type="PANTHER" id="PTHR10699:SF11">
    <property type="entry name" value="IGLOO, ISOFORM A"/>
    <property type="match status" value="1"/>
</dbReference>
<feature type="region of interest" description="Disordered" evidence="1">
    <location>
        <begin position="1"/>
        <end position="21"/>
    </location>
</feature>
<dbReference type="RefSeq" id="XP_067694122.1">
    <property type="nucleotide sequence ID" value="XM_067837794.1"/>
</dbReference>
<dbReference type="EMBL" id="JAFHKP010000017">
    <property type="protein sequence ID" value="KAG5482260.1"/>
    <property type="molecule type" value="Genomic_DNA"/>
</dbReference>
<gene>
    <name evidence="2" type="ORF">CUR178_06120</name>
</gene>
<evidence type="ECO:0000313" key="2">
    <source>
        <dbReference type="EMBL" id="KAG5482260.1"/>
    </source>
</evidence>
<dbReference type="OrthoDB" id="2148418at2759"/>
<proteinExistence type="predicted"/>
<comment type="caution">
    <text evidence="2">The sequence shown here is derived from an EMBL/GenBank/DDBJ whole genome shotgun (WGS) entry which is preliminary data.</text>
</comment>
<name>A0A836HSS2_LEIEN</name>
<evidence type="ECO:0000256" key="1">
    <source>
        <dbReference type="SAM" id="MobiDB-lite"/>
    </source>
</evidence>
<dbReference type="CDD" id="cd23767">
    <property type="entry name" value="IQCD"/>
    <property type="match status" value="1"/>
</dbReference>